<dbReference type="PROSITE" id="PS51128">
    <property type="entry name" value="ZF_DKSA_2"/>
    <property type="match status" value="1"/>
</dbReference>
<reference evidence="7" key="1">
    <citation type="submission" date="2017-09" db="EMBL/GenBank/DDBJ databases">
        <title>Depth-based differentiation of microbial function through sediment-hosted aquifers and enrichment of novel symbionts in the deep terrestrial subsurface.</title>
        <authorList>
            <person name="Probst A.J."/>
            <person name="Ladd B."/>
            <person name="Jarett J.K."/>
            <person name="Geller-Mcgrath D.E."/>
            <person name="Sieber C.M.K."/>
            <person name="Emerson J.B."/>
            <person name="Anantharaman K."/>
            <person name="Thomas B.C."/>
            <person name="Malmstrom R."/>
            <person name="Stieglmeier M."/>
            <person name="Klingl A."/>
            <person name="Woyke T."/>
            <person name="Ryan C.M."/>
            <person name="Banfield J.F."/>
        </authorList>
    </citation>
    <scope>NUCLEOTIDE SEQUENCE [LARGE SCALE GENOMIC DNA]</scope>
</reference>
<dbReference type="InterPro" id="IPR000962">
    <property type="entry name" value="Znf_DskA_TraR"/>
</dbReference>
<dbReference type="PROSITE" id="PS01102">
    <property type="entry name" value="ZF_DKSA_1"/>
    <property type="match status" value="1"/>
</dbReference>
<dbReference type="InterPro" id="IPR037187">
    <property type="entry name" value="DnaK_N"/>
</dbReference>
<dbReference type="PANTHER" id="PTHR33823">
    <property type="entry name" value="RNA POLYMERASE-BINDING TRANSCRIPTION FACTOR DKSA-RELATED"/>
    <property type="match status" value="1"/>
</dbReference>
<evidence type="ECO:0000256" key="2">
    <source>
        <dbReference type="ARBA" id="ARBA00022771"/>
    </source>
</evidence>
<comment type="caution">
    <text evidence="6">The sequence shown here is derived from an EMBL/GenBank/DDBJ whole genome shotgun (WGS) entry which is preliminary data.</text>
</comment>
<dbReference type="AlphaFoldDB" id="A0A2H0W4Y8"/>
<keyword evidence="2" id="KW-0863">Zinc-finger</keyword>
<feature type="domain" description="Zinc finger DksA/TraR C4-type" evidence="5">
    <location>
        <begin position="226"/>
        <end position="260"/>
    </location>
</feature>
<proteinExistence type="predicted"/>
<evidence type="ECO:0000256" key="1">
    <source>
        <dbReference type="ARBA" id="ARBA00022723"/>
    </source>
</evidence>
<name>A0A2H0W4Y8_9BACT</name>
<dbReference type="InterPro" id="IPR020458">
    <property type="entry name" value="Znf_DskA_TraR_CS"/>
</dbReference>
<dbReference type="EMBL" id="PEZY01000004">
    <property type="protein sequence ID" value="PIS06422.1"/>
    <property type="molecule type" value="Genomic_DNA"/>
</dbReference>
<dbReference type="SUPFAM" id="SSF109635">
    <property type="entry name" value="DnaK suppressor protein DksA, alpha-hairpin domain"/>
    <property type="match status" value="1"/>
</dbReference>
<dbReference type="Proteomes" id="UP000229056">
    <property type="component" value="Unassembled WGS sequence"/>
</dbReference>
<dbReference type="Pfam" id="PF01258">
    <property type="entry name" value="zf-dskA_traR"/>
    <property type="match status" value="1"/>
</dbReference>
<evidence type="ECO:0000313" key="7">
    <source>
        <dbReference type="Proteomes" id="UP000229056"/>
    </source>
</evidence>
<evidence type="ECO:0000313" key="6">
    <source>
        <dbReference type="EMBL" id="PIS06422.1"/>
    </source>
</evidence>
<keyword evidence="1" id="KW-0479">Metal-binding</keyword>
<sequence length="262" mass="29535">MLFLTIFVGNYHENQALMLTLCFLLDTTDFLEGQSNYLHADDLVRSTPTKRVFGQYPVENIVYCSNKQTLLGPAFLSAASQLLAIVKTDSRVRERKSLQYIPVHVEKNLRSFFFSFFSAILLSIPVGNFKFMINNKSMDKQLLESLKKKLEDRKISVIEQLGSIGHQETGEVGAEINFNADFPDYGDSAEDNAVEVADYAKNLSVERELEKDLRDVEKSLKKIADGTYGTCSHCGEPIEIERLKIRPESGSCVSCKNAITRK</sequence>
<feature type="zinc finger region" description="dksA C4-type" evidence="4">
    <location>
        <begin position="231"/>
        <end position="255"/>
    </location>
</feature>
<accession>A0A2H0W4Y8</accession>
<protein>
    <recommendedName>
        <fullName evidence="5">Zinc finger DksA/TraR C4-type domain-containing protein</fullName>
    </recommendedName>
</protein>
<dbReference type="GO" id="GO:0008270">
    <property type="term" value="F:zinc ion binding"/>
    <property type="evidence" value="ECO:0007669"/>
    <property type="project" value="UniProtKB-KW"/>
</dbReference>
<evidence type="ECO:0000259" key="5">
    <source>
        <dbReference type="Pfam" id="PF01258"/>
    </source>
</evidence>
<dbReference type="Gene3D" id="1.20.120.910">
    <property type="entry name" value="DksA, coiled-coil domain"/>
    <property type="match status" value="1"/>
</dbReference>
<dbReference type="SUPFAM" id="SSF57716">
    <property type="entry name" value="Glucocorticoid receptor-like (DNA-binding domain)"/>
    <property type="match status" value="1"/>
</dbReference>
<keyword evidence="3" id="KW-0862">Zinc</keyword>
<evidence type="ECO:0000256" key="4">
    <source>
        <dbReference type="PROSITE-ProRule" id="PRU00510"/>
    </source>
</evidence>
<dbReference type="PANTHER" id="PTHR33823:SF4">
    <property type="entry name" value="GENERAL STRESS PROTEIN 16O"/>
    <property type="match status" value="1"/>
</dbReference>
<organism evidence="6 7">
    <name type="scientific">Candidatus Buchananbacteria bacterium CG10_big_fil_rev_8_21_14_0_10_33_19</name>
    <dbReference type="NCBI Taxonomy" id="1974525"/>
    <lineage>
        <taxon>Bacteria</taxon>
        <taxon>Candidatus Buchananiibacteriota</taxon>
    </lineage>
</organism>
<evidence type="ECO:0000256" key="3">
    <source>
        <dbReference type="ARBA" id="ARBA00022833"/>
    </source>
</evidence>
<gene>
    <name evidence="6" type="ORF">COT80_00565</name>
</gene>